<keyword evidence="2" id="KW-1185">Reference proteome</keyword>
<dbReference type="Proteomes" id="UP001474181">
    <property type="component" value="Unassembled WGS sequence"/>
</dbReference>
<dbReference type="RefSeq" id="WP_350781835.1">
    <property type="nucleotide sequence ID" value="NZ_JBEPEK010000106.1"/>
</dbReference>
<sequence>MAGAVNLPVLVGPVQLLYVQSMTVNEGYRVERIMGSRFSQATQPTNKTIAIEAVLLGPQRLEQKKALEALALTARLLVAAAPEGGSAFGIPVVSGLTISLDMQVTDLRFTQGVTKRDALDVSITLQQVPRPSLTAVLGEVADLSLAVGSASVRTGPAVNPIARVPGAALGTVS</sequence>
<protein>
    <submittedName>
        <fullName evidence="1">Uncharacterized protein</fullName>
    </submittedName>
</protein>
<reference evidence="1 2" key="1">
    <citation type="submission" date="2024-06" db="EMBL/GenBank/DDBJ databases">
        <title>The Natural Products Discovery Center: Release of the First 8490 Sequenced Strains for Exploring Actinobacteria Biosynthetic Diversity.</title>
        <authorList>
            <person name="Kalkreuter E."/>
            <person name="Kautsar S.A."/>
            <person name="Yang D."/>
            <person name="Bader C.D."/>
            <person name="Teijaro C.N."/>
            <person name="Fluegel L."/>
            <person name="Davis C.M."/>
            <person name="Simpson J.R."/>
            <person name="Lauterbach L."/>
            <person name="Steele A.D."/>
            <person name="Gui C."/>
            <person name="Meng S."/>
            <person name="Li G."/>
            <person name="Viehrig K."/>
            <person name="Ye F."/>
            <person name="Su P."/>
            <person name="Kiefer A.F."/>
            <person name="Nichols A."/>
            <person name="Cepeda A.J."/>
            <person name="Yan W."/>
            <person name="Fan B."/>
            <person name="Jiang Y."/>
            <person name="Adhikari A."/>
            <person name="Zheng C.-J."/>
            <person name="Schuster L."/>
            <person name="Cowan T.M."/>
            <person name="Smanski M.J."/>
            <person name="Chevrette M.G."/>
            <person name="De Carvalho L.P.S."/>
            <person name="Shen B."/>
        </authorList>
    </citation>
    <scope>NUCLEOTIDE SEQUENCE [LARGE SCALE GENOMIC DNA]</scope>
    <source>
        <strain evidence="1 2">NPDC000234</strain>
    </source>
</reference>
<evidence type="ECO:0000313" key="2">
    <source>
        <dbReference type="Proteomes" id="UP001474181"/>
    </source>
</evidence>
<name>A0ABV1WWR9_9ACTN</name>
<organism evidence="1 2">
    <name type="scientific">Streptomyces hyaluromycini</name>
    <dbReference type="NCBI Taxonomy" id="1377993"/>
    <lineage>
        <taxon>Bacteria</taxon>
        <taxon>Bacillati</taxon>
        <taxon>Actinomycetota</taxon>
        <taxon>Actinomycetes</taxon>
        <taxon>Kitasatosporales</taxon>
        <taxon>Streptomycetaceae</taxon>
        <taxon>Streptomyces</taxon>
    </lineage>
</organism>
<gene>
    <name evidence="1" type="ORF">ABT404_17230</name>
</gene>
<accession>A0ABV1WWR9</accession>
<comment type="caution">
    <text evidence="1">The sequence shown here is derived from an EMBL/GenBank/DDBJ whole genome shotgun (WGS) entry which is preliminary data.</text>
</comment>
<proteinExistence type="predicted"/>
<dbReference type="EMBL" id="JBEPEK010000106">
    <property type="protein sequence ID" value="MER7181197.1"/>
    <property type="molecule type" value="Genomic_DNA"/>
</dbReference>
<evidence type="ECO:0000313" key="1">
    <source>
        <dbReference type="EMBL" id="MER7181197.1"/>
    </source>
</evidence>